<keyword evidence="1" id="KW-0963">Cytoplasm</keyword>
<dbReference type="PANTHER" id="PTHR34875:SF5">
    <property type="entry name" value="GLYCINE CLEAVAGE SYSTEM TRANSCRIPTIONAL REPRESSOR"/>
    <property type="match status" value="1"/>
</dbReference>
<accession>A0A4R6UYU3</accession>
<evidence type="ECO:0000313" key="2">
    <source>
        <dbReference type="EMBL" id="TDQ51279.1"/>
    </source>
</evidence>
<evidence type="ECO:0000313" key="3">
    <source>
        <dbReference type="Proteomes" id="UP000295375"/>
    </source>
</evidence>
<organism evidence="2 3">
    <name type="scientific">Permianibacter aggregans</name>
    <dbReference type="NCBI Taxonomy" id="1510150"/>
    <lineage>
        <taxon>Bacteria</taxon>
        <taxon>Pseudomonadati</taxon>
        <taxon>Pseudomonadota</taxon>
        <taxon>Gammaproteobacteria</taxon>
        <taxon>Pseudomonadales</taxon>
        <taxon>Pseudomonadaceae</taxon>
        <taxon>Permianibacter</taxon>
    </lineage>
</organism>
<dbReference type="PIRSF" id="PIRSF028103">
    <property type="entry name" value="GcvR"/>
    <property type="match status" value="1"/>
</dbReference>
<evidence type="ECO:0000256" key="1">
    <source>
        <dbReference type="PIRNR" id="PIRNR028103"/>
    </source>
</evidence>
<sequence length="176" mass="19211">MSSLLVCSALGPHSPEVVPEFARLATECQCTIIDMRVSVLGRDIVLGILLTGHWNALAKFEMQSATLANRLELVFNTRRTQATQLPDASLPYSVQIFSSDNVNLISDVTSFFVQQGVAIQELFANTYQAHQTGGTVSVLNLAIAIPASTHLNALRDQFQMLCDECNLDGIMEPIKS</sequence>
<dbReference type="Pfam" id="PF13740">
    <property type="entry name" value="ACT_6"/>
    <property type="match status" value="1"/>
</dbReference>
<dbReference type="GO" id="GO:0005737">
    <property type="term" value="C:cytoplasm"/>
    <property type="evidence" value="ECO:0007669"/>
    <property type="project" value="UniProtKB-SubCell"/>
</dbReference>
<dbReference type="OrthoDB" id="5814713at2"/>
<keyword evidence="1" id="KW-0804">Transcription</keyword>
<dbReference type="PANTHER" id="PTHR34875">
    <property type="entry name" value="UPF0237 PROTEIN MJ1558"/>
    <property type="match status" value="1"/>
</dbReference>
<dbReference type="Gene3D" id="3.30.70.260">
    <property type="match status" value="2"/>
</dbReference>
<dbReference type="SUPFAM" id="SSF55021">
    <property type="entry name" value="ACT-like"/>
    <property type="match status" value="1"/>
</dbReference>
<keyword evidence="1" id="KW-0678">Repressor</keyword>
<keyword evidence="3" id="KW-1185">Reference proteome</keyword>
<gene>
    <name evidence="2" type="ORF">EV696_101252</name>
</gene>
<dbReference type="InterPro" id="IPR045865">
    <property type="entry name" value="ACT-like_dom_sf"/>
</dbReference>
<dbReference type="GO" id="GO:0006355">
    <property type="term" value="P:regulation of DNA-templated transcription"/>
    <property type="evidence" value="ECO:0007669"/>
    <property type="project" value="UniProtKB-UniRule"/>
</dbReference>
<comment type="caution">
    <text evidence="2">The sequence shown here is derived from an EMBL/GenBank/DDBJ whole genome shotgun (WGS) entry which is preliminary data.</text>
</comment>
<dbReference type="EMBL" id="SNYM01000001">
    <property type="protein sequence ID" value="TDQ51279.1"/>
    <property type="molecule type" value="Genomic_DNA"/>
</dbReference>
<proteinExistence type="predicted"/>
<name>A0A4R6UYU3_9GAMM</name>
<protein>
    <recommendedName>
        <fullName evidence="1">Glycine cleavage system transcriptional repressor</fullName>
    </recommendedName>
</protein>
<comment type="subcellular location">
    <subcellularLocation>
        <location evidence="1">Cytoplasm</location>
    </subcellularLocation>
</comment>
<reference evidence="2 3" key="1">
    <citation type="submission" date="2019-03" db="EMBL/GenBank/DDBJ databases">
        <title>Genomic Encyclopedia of Type Strains, Phase IV (KMG-IV): sequencing the most valuable type-strain genomes for metagenomic binning, comparative biology and taxonomic classification.</title>
        <authorList>
            <person name="Goeker M."/>
        </authorList>
    </citation>
    <scope>NUCLEOTIDE SEQUENCE [LARGE SCALE GENOMIC DNA]</scope>
    <source>
        <strain evidence="2 3">DSM 103792</strain>
    </source>
</reference>
<dbReference type="InterPro" id="IPR016867">
    <property type="entry name" value="GcvR"/>
</dbReference>
<dbReference type="InterPro" id="IPR050990">
    <property type="entry name" value="UPF0237/GcvR_regulator"/>
</dbReference>
<dbReference type="RefSeq" id="WP_133587138.1">
    <property type="nucleotide sequence ID" value="NZ_CP037953.1"/>
</dbReference>
<dbReference type="Proteomes" id="UP000295375">
    <property type="component" value="Unassembled WGS sequence"/>
</dbReference>
<dbReference type="AlphaFoldDB" id="A0A4R6UYU3"/>